<proteinExistence type="predicted"/>
<organism evidence="1 2">
    <name type="scientific">Terrabacter tumescens</name>
    <dbReference type="NCBI Taxonomy" id="60443"/>
    <lineage>
        <taxon>Bacteria</taxon>
        <taxon>Bacillati</taxon>
        <taxon>Actinomycetota</taxon>
        <taxon>Actinomycetes</taxon>
        <taxon>Micrococcales</taxon>
        <taxon>Intrasporangiaceae</taxon>
        <taxon>Terrabacter</taxon>
    </lineage>
</organism>
<comment type="caution">
    <text evidence="1">The sequence shown here is derived from an EMBL/GenBank/DDBJ whole genome shotgun (WGS) entry which is preliminary data.</text>
</comment>
<evidence type="ECO:0008006" key="3">
    <source>
        <dbReference type="Google" id="ProtNLM"/>
    </source>
</evidence>
<reference evidence="2" key="1">
    <citation type="journal article" date="2019" name="Int. J. Syst. Evol. Microbiol.">
        <title>The Global Catalogue of Microorganisms (GCM) 10K type strain sequencing project: providing services to taxonomists for standard genome sequencing and annotation.</title>
        <authorList>
            <consortium name="The Broad Institute Genomics Platform"/>
            <consortium name="The Broad Institute Genome Sequencing Center for Infectious Disease"/>
            <person name="Wu L."/>
            <person name="Ma J."/>
        </authorList>
    </citation>
    <scope>NUCLEOTIDE SEQUENCE [LARGE SCALE GENOMIC DNA]</scope>
    <source>
        <strain evidence="2">JCM 1365</strain>
    </source>
</reference>
<protein>
    <recommendedName>
        <fullName evidence="3">DUF559 domain-containing protein</fullName>
    </recommendedName>
</protein>
<name>A0ABQ2I5M0_9MICO</name>
<dbReference type="Proteomes" id="UP000623461">
    <property type="component" value="Unassembled WGS sequence"/>
</dbReference>
<gene>
    <name evidence="1" type="ORF">GCM10009721_25860</name>
</gene>
<keyword evidence="2" id="KW-1185">Reference proteome</keyword>
<accession>A0ABQ2I5M0</accession>
<dbReference type="InterPro" id="IPR011335">
    <property type="entry name" value="Restrct_endonuc-II-like"/>
</dbReference>
<dbReference type="SUPFAM" id="SSF52980">
    <property type="entry name" value="Restriction endonuclease-like"/>
    <property type="match status" value="1"/>
</dbReference>
<dbReference type="RefSeq" id="WP_188960138.1">
    <property type="nucleotide sequence ID" value="NZ_BMNZ01000004.1"/>
</dbReference>
<sequence length="309" mass="34338">MDIVTAMRRLGGVAGHGELKAAAGRQALDQALRAGVVRRVARGRYVLPEVLDGARVEAHRLTAVACLRSAAASYGWSLKTLPDRPELAVPRGRNVTAHDQALNRVRWQRLSPGDVDDWRTTPVRTVMDCATTLPFDEALAVADSALRSGLVTQADLMRAADRLPGRGRDTALEVAWFASDLPANAFESVIRAISIDVPGLRLRPQVRLRVGGRRIRPDLVDRELRLVVEADSHEFHTSERAIDADCWRYDELVLDGWLVIRFSWVQAMFQQEWVASVLMRAAARQDLRLGGELLGRRGALRRPTTIGHR</sequence>
<evidence type="ECO:0000313" key="1">
    <source>
        <dbReference type="EMBL" id="GGM97754.1"/>
    </source>
</evidence>
<dbReference type="EMBL" id="BMNZ01000004">
    <property type="protein sequence ID" value="GGM97754.1"/>
    <property type="molecule type" value="Genomic_DNA"/>
</dbReference>
<evidence type="ECO:0000313" key="2">
    <source>
        <dbReference type="Proteomes" id="UP000623461"/>
    </source>
</evidence>